<dbReference type="EMBL" id="JAQQBR010000001">
    <property type="protein sequence ID" value="KAK0182089.1"/>
    <property type="molecule type" value="Genomic_DNA"/>
</dbReference>
<reference evidence="2" key="1">
    <citation type="journal article" date="2023" name="bioRxiv">
        <title>Scaffold-level genome assemblies of two parasitoid biocontrol wasps reveal the parthenogenesis mechanism and an associated novel virus.</title>
        <authorList>
            <person name="Inwood S."/>
            <person name="Skelly J."/>
            <person name="Guhlin J."/>
            <person name="Harrop T."/>
            <person name="Goldson S."/>
            <person name="Dearden P."/>
        </authorList>
    </citation>
    <scope>NUCLEOTIDE SEQUENCE</scope>
    <source>
        <strain evidence="2">Lincoln</strain>
        <tissue evidence="2">Whole body</tissue>
    </source>
</reference>
<sequence>MRRWLKFILRRSMAPKSVDYANKMKRKLSMLYCFCAWNCCCIAIYMTMKESYPMTEAEKIKKGYYYARIMQTGDVKVLNVRGLTVVDEYTIEDVPKLDPDEEEIKDTTKESPDNAELLN</sequence>
<keyword evidence="3" id="KW-1185">Reference proteome</keyword>
<evidence type="ECO:0000313" key="2">
    <source>
        <dbReference type="EMBL" id="KAK0182089.1"/>
    </source>
</evidence>
<evidence type="ECO:0000256" key="1">
    <source>
        <dbReference type="SAM" id="MobiDB-lite"/>
    </source>
</evidence>
<feature type="region of interest" description="Disordered" evidence="1">
    <location>
        <begin position="97"/>
        <end position="119"/>
    </location>
</feature>
<gene>
    <name evidence="2" type="ORF">PV327_000258</name>
</gene>
<dbReference type="AlphaFoldDB" id="A0AA39G7J3"/>
<evidence type="ECO:0000313" key="3">
    <source>
        <dbReference type="Proteomes" id="UP001168972"/>
    </source>
</evidence>
<name>A0AA39G7J3_MICHY</name>
<comment type="caution">
    <text evidence="2">The sequence shown here is derived from an EMBL/GenBank/DDBJ whole genome shotgun (WGS) entry which is preliminary data.</text>
</comment>
<accession>A0AA39G7J3</accession>
<dbReference type="Proteomes" id="UP001168972">
    <property type="component" value="Unassembled WGS sequence"/>
</dbReference>
<protein>
    <submittedName>
        <fullName evidence="2">Uncharacterized protein</fullName>
    </submittedName>
</protein>
<proteinExistence type="predicted"/>
<reference evidence="2" key="2">
    <citation type="submission" date="2023-03" db="EMBL/GenBank/DDBJ databases">
        <authorList>
            <person name="Inwood S.N."/>
            <person name="Skelly J.G."/>
            <person name="Guhlin J."/>
            <person name="Harrop T.W.R."/>
            <person name="Goldson S.G."/>
            <person name="Dearden P.K."/>
        </authorList>
    </citation>
    <scope>NUCLEOTIDE SEQUENCE</scope>
    <source>
        <strain evidence="2">Lincoln</strain>
        <tissue evidence="2">Whole body</tissue>
    </source>
</reference>
<organism evidence="2 3">
    <name type="scientific">Microctonus hyperodae</name>
    <name type="common">Parasitoid wasp</name>
    <dbReference type="NCBI Taxonomy" id="165561"/>
    <lineage>
        <taxon>Eukaryota</taxon>
        <taxon>Metazoa</taxon>
        <taxon>Ecdysozoa</taxon>
        <taxon>Arthropoda</taxon>
        <taxon>Hexapoda</taxon>
        <taxon>Insecta</taxon>
        <taxon>Pterygota</taxon>
        <taxon>Neoptera</taxon>
        <taxon>Endopterygota</taxon>
        <taxon>Hymenoptera</taxon>
        <taxon>Apocrita</taxon>
        <taxon>Ichneumonoidea</taxon>
        <taxon>Braconidae</taxon>
        <taxon>Euphorinae</taxon>
        <taxon>Microctonus</taxon>
    </lineage>
</organism>